<keyword evidence="1 8" id="KW-0723">Serine/threonine-protein kinase</keyword>
<proteinExistence type="inferred from homology"/>
<accession>A0ABQ9WUS3</accession>
<comment type="similarity">
    <text evidence="8">Belongs to the protein kinase superfamily.</text>
</comment>
<evidence type="ECO:0000256" key="3">
    <source>
        <dbReference type="ARBA" id="ARBA00022679"/>
    </source>
</evidence>
<keyword evidence="3 12" id="KW-0808">Transferase</keyword>
<evidence type="ECO:0000313" key="12">
    <source>
        <dbReference type="EMBL" id="KAK2943216.1"/>
    </source>
</evidence>
<dbReference type="InterPro" id="IPR045270">
    <property type="entry name" value="STKc_AGC"/>
</dbReference>
<dbReference type="Gene3D" id="1.10.510.10">
    <property type="entry name" value="Transferase(Phosphotransferase) domain 1"/>
    <property type="match status" value="1"/>
</dbReference>
<evidence type="ECO:0000259" key="11">
    <source>
        <dbReference type="PROSITE" id="PS51285"/>
    </source>
</evidence>
<feature type="region of interest" description="Disordered" evidence="9">
    <location>
        <begin position="371"/>
        <end position="452"/>
    </location>
</feature>
<organism evidence="12 13">
    <name type="scientific">Blattamonas nauphoetae</name>
    <dbReference type="NCBI Taxonomy" id="2049346"/>
    <lineage>
        <taxon>Eukaryota</taxon>
        <taxon>Metamonada</taxon>
        <taxon>Preaxostyla</taxon>
        <taxon>Oxymonadida</taxon>
        <taxon>Blattamonas</taxon>
    </lineage>
</organism>
<evidence type="ECO:0000256" key="5">
    <source>
        <dbReference type="ARBA" id="ARBA00022777"/>
    </source>
</evidence>
<evidence type="ECO:0000256" key="2">
    <source>
        <dbReference type="ARBA" id="ARBA00022553"/>
    </source>
</evidence>
<dbReference type="SMART" id="SM00133">
    <property type="entry name" value="S_TK_X"/>
    <property type="match status" value="1"/>
</dbReference>
<feature type="compositionally biased region" description="Polar residues" evidence="9">
    <location>
        <begin position="1"/>
        <end position="17"/>
    </location>
</feature>
<feature type="binding site" evidence="7">
    <location>
        <position position="89"/>
    </location>
    <ligand>
        <name>ATP</name>
        <dbReference type="ChEBI" id="CHEBI:30616"/>
    </ligand>
</feature>
<dbReference type="InterPro" id="IPR000719">
    <property type="entry name" value="Prot_kinase_dom"/>
</dbReference>
<dbReference type="SMART" id="SM00220">
    <property type="entry name" value="S_TKc"/>
    <property type="match status" value="1"/>
</dbReference>
<feature type="region of interest" description="Disordered" evidence="9">
    <location>
        <begin position="1"/>
        <end position="24"/>
    </location>
</feature>
<keyword evidence="13" id="KW-1185">Reference proteome</keyword>
<evidence type="ECO:0000259" key="10">
    <source>
        <dbReference type="PROSITE" id="PS50011"/>
    </source>
</evidence>
<feature type="domain" description="Protein kinase" evidence="10">
    <location>
        <begin position="60"/>
        <end position="316"/>
    </location>
</feature>
<dbReference type="InterPro" id="IPR000961">
    <property type="entry name" value="AGC-kinase_C"/>
</dbReference>
<comment type="caution">
    <text evidence="12">The sequence shown here is derived from an EMBL/GenBank/DDBJ whole genome shotgun (WGS) entry which is preliminary data.</text>
</comment>
<keyword evidence="5" id="KW-0418">Kinase</keyword>
<dbReference type="Gene3D" id="3.30.200.20">
    <property type="entry name" value="Phosphorylase Kinase, domain 1"/>
    <property type="match status" value="1"/>
</dbReference>
<evidence type="ECO:0000256" key="7">
    <source>
        <dbReference type="PROSITE-ProRule" id="PRU10141"/>
    </source>
</evidence>
<dbReference type="GO" id="GO:0016740">
    <property type="term" value="F:transferase activity"/>
    <property type="evidence" value="ECO:0007669"/>
    <property type="project" value="UniProtKB-KW"/>
</dbReference>
<evidence type="ECO:0000256" key="9">
    <source>
        <dbReference type="SAM" id="MobiDB-lite"/>
    </source>
</evidence>
<evidence type="ECO:0000256" key="4">
    <source>
        <dbReference type="ARBA" id="ARBA00022741"/>
    </source>
</evidence>
<dbReference type="PROSITE" id="PS51285">
    <property type="entry name" value="AGC_KINASE_CTER"/>
    <property type="match status" value="1"/>
</dbReference>
<dbReference type="InterPro" id="IPR017441">
    <property type="entry name" value="Protein_kinase_ATP_BS"/>
</dbReference>
<dbReference type="PROSITE" id="PS00108">
    <property type="entry name" value="PROTEIN_KINASE_ST"/>
    <property type="match status" value="1"/>
</dbReference>
<gene>
    <name evidence="12" type="ORF">BLNAU_21842</name>
</gene>
<dbReference type="SUPFAM" id="SSF56112">
    <property type="entry name" value="Protein kinase-like (PK-like)"/>
    <property type="match status" value="1"/>
</dbReference>
<dbReference type="EMBL" id="JARBJD010000356">
    <property type="protein sequence ID" value="KAK2943216.1"/>
    <property type="molecule type" value="Genomic_DNA"/>
</dbReference>
<dbReference type="CDD" id="cd05123">
    <property type="entry name" value="STKc_AGC"/>
    <property type="match status" value="1"/>
</dbReference>
<dbReference type="Proteomes" id="UP001281761">
    <property type="component" value="Unassembled WGS sequence"/>
</dbReference>
<dbReference type="PROSITE" id="PS50011">
    <property type="entry name" value="PROTEIN_KINASE_DOM"/>
    <property type="match status" value="1"/>
</dbReference>
<evidence type="ECO:0000256" key="1">
    <source>
        <dbReference type="ARBA" id="ARBA00022527"/>
    </source>
</evidence>
<keyword evidence="2" id="KW-0597">Phosphoprotein</keyword>
<dbReference type="Pfam" id="PF00069">
    <property type="entry name" value="Pkinase"/>
    <property type="match status" value="1"/>
</dbReference>
<dbReference type="InterPro" id="IPR008271">
    <property type="entry name" value="Ser/Thr_kinase_AS"/>
</dbReference>
<reference evidence="12 13" key="1">
    <citation type="journal article" date="2022" name="bioRxiv">
        <title>Genomics of Preaxostyla Flagellates Illuminates Evolutionary Transitions and the Path Towards Mitochondrial Loss.</title>
        <authorList>
            <person name="Novak L.V.F."/>
            <person name="Treitli S.C."/>
            <person name="Pyrih J."/>
            <person name="Halakuc P."/>
            <person name="Pipaliya S.V."/>
            <person name="Vacek V."/>
            <person name="Brzon O."/>
            <person name="Soukal P."/>
            <person name="Eme L."/>
            <person name="Dacks J.B."/>
            <person name="Karnkowska A."/>
            <person name="Elias M."/>
            <person name="Hampl V."/>
        </authorList>
    </citation>
    <scope>NUCLEOTIDE SEQUENCE [LARGE SCALE GENOMIC DNA]</scope>
    <source>
        <strain evidence="12">NAU3</strain>
        <tissue evidence="12">Gut</tissue>
    </source>
</reference>
<protein>
    <recommendedName>
        <fullName evidence="14">Non-specific serine/threonine protein kinase</fullName>
    </recommendedName>
</protein>
<feature type="region of interest" description="Disordered" evidence="9">
    <location>
        <begin position="332"/>
        <end position="358"/>
    </location>
</feature>
<evidence type="ECO:0000256" key="8">
    <source>
        <dbReference type="RuleBase" id="RU000304"/>
    </source>
</evidence>
<feature type="compositionally biased region" description="Polar residues" evidence="9">
    <location>
        <begin position="339"/>
        <end position="348"/>
    </location>
</feature>
<keyword evidence="6 7" id="KW-0067">ATP-binding</keyword>
<evidence type="ECO:0008006" key="14">
    <source>
        <dbReference type="Google" id="ProtNLM"/>
    </source>
</evidence>
<feature type="domain" description="AGC-kinase C-terminal" evidence="11">
    <location>
        <begin position="317"/>
        <end position="452"/>
    </location>
</feature>
<sequence length="452" mass="50984">MGQEESSLTYFTSSDVGSSALPEQEQKNAILRGGTSKGSYDLTTIQSRVKNRNRLSFDDFEAIRTIGKGSFGKVVLVRHKDTQQYYALKILRKSDIVSGDQIQHTLTEKSVLQSMNHPFIVNLYYAFQNEKKLYLVLDYANGGDLFFHLKNEGQFSEVRSRLYVAEIILAFEALHKRNIIYRDLKPENILLTADGHIKLTDFGLSKTDVLHSNTAKTFCGTPEYIAPEILRNGGHGKAVDWWTVGTLLYELLTGLPPFYSENVNQMYDNILHQRLNFPPEVTAPARDIITKLLHRNPALRLGSRNGAEEIKSHPFFAPINWDDVYNKKYTPEFIPPSTSPADTSNIDPETQIEPPFDEDDVEMQVDRYVLIDAPTTKPKSNQKRAPAPPASRTSGIGKHSSKKPRPGDVEDDFAMIDEDDISDIDHDEETDDEVDDEFKGFSFNGMAGGNQK</sequence>
<evidence type="ECO:0000256" key="6">
    <source>
        <dbReference type="ARBA" id="ARBA00022840"/>
    </source>
</evidence>
<keyword evidence="4 7" id="KW-0547">Nucleotide-binding</keyword>
<evidence type="ECO:0000313" key="13">
    <source>
        <dbReference type="Proteomes" id="UP001281761"/>
    </source>
</evidence>
<name>A0ABQ9WUS3_9EUKA</name>
<dbReference type="PANTHER" id="PTHR24351">
    <property type="entry name" value="RIBOSOMAL PROTEIN S6 KINASE"/>
    <property type="match status" value="1"/>
</dbReference>
<feature type="compositionally biased region" description="Acidic residues" evidence="9">
    <location>
        <begin position="409"/>
        <end position="436"/>
    </location>
</feature>
<dbReference type="InterPro" id="IPR011009">
    <property type="entry name" value="Kinase-like_dom_sf"/>
</dbReference>
<dbReference type="PROSITE" id="PS00107">
    <property type="entry name" value="PROTEIN_KINASE_ATP"/>
    <property type="match status" value="1"/>
</dbReference>